<dbReference type="Proteomes" id="UP000609531">
    <property type="component" value="Unassembled WGS sequence"/>
</dbReference>
<proteinExistence type="predicted"/>
<organism evidence="1 2">
    <name type="scientific">Acuticoccus mangrovi</name>
    <dbReference type="NCBI Taxonomy" id="2796142"/>
    <lineage>
        <taxon>Bacteria</taxon>
        <taxon>Pseudomonadati</taxon>
        <taxon>Pseudomonadota</taxon>
        <taxon>Alphaproteobacteria</taxon>
        <taxon>Hyphomicrobiales</taxon>
        <taxon>Amorphaceae</taxon>
        <taxon>Acuticoccus</taxon>
    </lineage>
</organism>
<protein>
    <submittedName>
        <fullName evidence="1">Uncharacterized protein</fullName>
    </submittedName>
</protein>
<name>A0A934ISG4_9HYPH</name>
<dbReference type="AlphaFoldDB" id="A0A934ISG4"/>
<accession>A0A934ISG4</accession>
<gene>
    <name evidence="1" type="ORF">JCR33_19375</name>
</gene>
<comment type="caution">
    <text evidence="1">The sequence shown here is derived from an EMBL/GenBank/DDBJ whole genome shotgun (WGS) entry which is preliminary data.</text>
</comment>
<evidence type="ECO:0000313" key="2">
    <source>
        <dbReference type="Proteomes" id="UP000609531"/>
    </source>
</evidence>
<evidence type="ECO:0000313" key="1">
    <source>
        <dbReference type="EMBL" id="MBJ3777875.1"/>
    </source>
</evidence>
<keyword evidence="2" id="KW-1185">Reference proteome</keyword>
<dbReference type="RefSeq" id="WP_198883778.1">
    <property type="nucleotide sequence ID" value="NZ_JAEKJA010000021.1"/>
</dbReference>
<sequence>MVLVQANARVPEEARPVLLAVAARLRDEPDFLARLNALLEDDAAATRWADRFEALEQRIQALEAERGPGGANNPHGLGGHSGKTAKEIVTVNNVHDRPTGTSAAADGTDWSARAAAIEVSSGEGRGRRLTEAGSALFDEMAGAGLSAQDIAKTLGMTRPSAASRLKKIGGG</sequence>
<dbReference type="EMBL" id="JAEKJA010000021">
    <property type="protein sequence ID" value="MBJ3777875.1"/>
    <property type="molecule type" value="Genomic_DNA"/>
</dbReference>
<reference evidence="1" key="1">
    <citation type="submission" date="2020-12" db="EMBL/GenBank/DDBJ databases">
        <title>Bacterial taxonomy.</title>
        <authorList>
            <person name="Pan X."/>
        </authorList>
    </citation>
    <scope>NUCLEOTIDE SEQUENCE</scope>
    <source>
        <strain evidence="1">B2012</strain>
    </source>
</reference>